<dbReference type="PANTHER" id="PTHR30346:SF0">
    <property type="entry name" value="HCA OPERON TRANSCRIPTIONAL ACTIVATOR HCAR"/>
    <property type="match status" value="1"/>
</dbReference>
<dbReference type="PROSITE" id="PS50931">
    <property type="entry name" value="HTH_LYSR"/>
    <property type="match status" value="1"/>
</dbReference>
<dbReference type="Proteomes" id="UP000270216">
    <property type="component" value="Unassembled WGS sequence"/>
</dbReference>
<dbReference type="AlphaFoldDB" id="A0A0B5FAS5"/>
<name>A0A0B5FAS5_9BURK</name>
<proteinExistence type="inferred from homology"/>
<dbReference type="SUPFAM" id="SSF53850">
    <property type="entry name" value="Periplasmic binding protein-like II"/>
    <property type="match status" value="1"/>
</dbReference>
<dbReference type="PRINTS" id="PR00039">
    <property type="entry name" value="HTHLYSR"/>
</dbReference>
<accession>A0A0B5FAS5</accession>
<evidence type="ECO:0000313" key="6">
    <source>
        <dbReference type="EMBL" id="RSK75965.1"/>
    </source>
</evidence>
<evidence type="ECO:0000256" key="3">
    <source>
        <dbReference type="ARBA" id="ARBA00023125"/>
    </source>
</evidence>
<feature type="domain" description="HTH lysR-type" evidence="5">
    <location>
        <begin position="1"/>
        <end position="58"/>
    </location>
</feature>
<dbReference type="GO" id="GO:0003677">
    <property type="term" value="F:DNA binding"/>
    <property type="evidence" value="ECO:0007669"/>
    <property type="project" value="UniProtKB-KW"/>
</dbReference>
<dbReference type="InterPro" id="IPR005119">
    <property type="entry name" value="LysR_subst-bd"/>
</dbReference>
<dbReference type="EMBL" id="CABPSX010000013">
    <property type="protein sequence ID" value="VVG73773.1"/>
    <property type="molecule type" value="Genomic_DNA"/>
</dbReference>
<dbReference type="EMBL" id="RWHX01000056">
    <property type="protein sequence ID" value="RSK75965.1"/>
    <property type="molecule type" value="Genomic_DNA"/>
</dbReference>
<evidence type="ECO:0000259" key="5">
    <source>
        <dbReference type="PROSITE" id="PS50931"/>
    </source>
</evidence>
<dbReference type="KEGG" id="papi:SG18_24245"/>
<organism evidence="7 9">
    <name type="scientific">Pandoraea apista</name>
    <dbReference type="NCBI Taxonomy" id="93218"/>
    <lineage>
        <taxon>Bacteria</taxon>
        <taxon>Pseudomonadati</taxon>
        <taxon>Pseudomonadota</taxon>
        <taxon>Betaproteobacteria</taxon>
        <taxon>Burkholderiales</taxon>
        <taxon>Burkholderiaceae</taxon>
        <taxon>Pandoraea</taxon>
    </lineage>
</organism>
<sequence length="304" mass="33607">MELRQLRYFVVLAETLHFGRAANLLHISQPPLSRQIAMLEEELGVVLFQRTQRSVCLTPAGQRFYRDARSVLATLDQARSHARAAEVGETGVLCAGFMFAVACSVLPVLTRDFAAAFPRIEVKLKETIPTDLANELRCGRLDVGIMYSSDASDELCTETIFREPLVAALPAGHRLAARTAISIAELKDDPFIISPREASPFIHNTITDHCRQAGFTPRVRLETNFQQTIVNLVGQRLGVALVHSSMRSTRAENVLFVPLLHAPHIDVALVWSKTSSNPCVPRFVETAQHLGRFEPLDATLQACA</sequence>
<reference evidence="7 9" key="2">
    <citation type="submission" date="2019-08" db="EMBL/GenBank/DDBJ databases">
        <authorList>
            <person name="Peeters C."/>
        </authorList>
    </citation>
    <scope>NUCLEOTIDE SEQUENCE [LARGE SCALE GENOMIC DNA]</scope>
    <source>
        <strain evidence="7 9">LMG 18089</strain>
    </source>
</reference>
<dbReference type="STRING" id="93218.XM39_24425"/>
<keyword evidence="3" id="KW-0238">DNA-binding</keyword>
<dbReference type="CDD" id="cd08414">
    <property type="entry name" value="PBP2_LTTR_aromatics_like"/>
    <property type="match status" value="1"/>
</dbReference>
<dbReference type="Proteomes" id="UP000364291">
    <property type="component" value="Unassembled WGS sequence"/>
</dbReference>
<dbReference type="FunFam" id="1.10.10.10:FF:000001">
    <property type="entry name" value="LysR family transcriptional regulator"/>
    <property type="match status" value="1"/>
</dbReference>
<dbReference type="GO" id="GO:0003700">
    <property type="term" value="F:DNA-binding transcription factor activity"/>
    <property type="evidence" value="ECO:0007669"/>
    <property type="project" value="InterPro"/>
</dbReference>
<dbReference type="GO" id="GO:0032993">
    <property type="term" value="C:protein-DNA complex"/>
    <property type="evidence" value="ECO:0007669"/>
    <property type="project" value="TreeGrafter"/>
</dbReference>
<dbReference type="InterPro" id="IPR036388">
    <property type="entry name" value="WH-like_DNA-bd_sf"/>
</dbReference>
<dbReference type="PANTHER" id="PTHR30346">
    <property type="entry name" value="TRANSCRIPTIONAL DUAL REGULATOR HCAR-RELATED"/>
    <property type="match status" value="1"/>
</dbReference>
<dbReference type="InterPro" id="IPR000847">
    <property type="entry name" value="LysR_HTH_N"/>
</dbReference>
<dbReference type="SUPFAM" id="SSF46785">
    <property type="entry name" value="Winged helix' DNA-binding domain"/>
    <property type="match status" value="1"/>
</dbReference>
<keyword evidence="8" id="KW-1185">Reference proteome</keyword>
<evidence type="ECO:0000256" key="4">
    <source>
        <dbReference type="ARBA" id="ARBA00023163"/>
    </source>
</evidence>
<gene>
    <name evidence="6" type="ORF">EJE83_22075</name>
    <name evidence="7" type="ORF">PAP18089_04782</name>
</gene>
<evidence type="ECO:0000256" key="2">
    <source>
        <dbReference type="ARBA" id="ARBA00023015"/>
    </source>
</evidence>
<evidence type="ECO:0000313" key="7">
    <source>
        <dbReference type="EMBL" id="VVG73773.1"/>
    </source>
</evidence>
<comment type="similarity">
    <text evidence="1">Belongs to the LysR transcriptional regulatory family.</text>
</comment>
<dbReference type="Pfam" id="PF03466">
    <property type="entry name" value="LysR_substrate"/>
    <property type="match status" value="1"/>
</dbReference>
<reference evidence="6 8" key="1">
    <citation type="submission" date="2018-12" db="EMBL/GenBank/DDBJ databases">
        <title>Whole genome sequence of a Pandoraea apista isolate from a patient with cystic fibrosis.</title>
        <authorList>
            <person name="Kenna D.T."/>
            <person name="Turton J.F."/>
        </authorList>
    </citation>
    <scope>NUCLEOTIDE SEQUENCE [LARGE SCALE GENOMIC DNA]</scope>
    <source>
        <strain evidence="6 8">Pa13324</strain>
    </source>
</reference>
<dbReference type="Pfam" id="PF00126">
    <property type="entry name" value="HTH_1"/>
    <property type="match status" value="1"/>
</dbReference>
<dbReference type="GeneID" id="47015712"/>
<dbReference type="Gene3D" id="3.40.190.10">
    <property type="entry name" value="Periplasmic binding protein-like II"/>
    <property type="match status" value="2"/>
</dbReference>
<dbReference type="Gene3D" id="1.10.10.10">
    <property type="entry name" value="Winged helix-like DNA-binding domain superfamily/Winged helix DNA-binding domain"/>
    <property type="match status" value="1"/>
</dbReference>
<evidence type="ECO:0000256" key="1">
    <source>
        <dbReference type="ARBA" id="ARBA00009437"/>
    </source>
</evidence>
<keyword evidence="4" id="KW-0804">Transcription</keyword>
<dbReference type="RefSeq" id="WP_042118876.1">
    <property type="nucleotide sequence ID" value="NZ_CABPSX010000013.1"/>
</dbReference>
<keyword evidence="2" id="KW-0805">Transcription regulation</keyword>
<dbReference type="InterPro" id="IPR036390">
    <property type="entry name" value="WH_DNA-bd_sf"/>
</dbReference>
<dbReference type="OrthoDB" id="5292387at2"/>
<protein>
    <submittedName>
        <fullName evidence="7">LysR family transcriptional regulator</fullName>
    </submittedName>
</protein>
<evidence type="ECO:0000313" key="9">
    <source>
        <dbReference type="Proteomes" id="UP000364291"/>
    </source>
</evidence>
<evidence type="ECO:0000313" key="8">
    <source>
        <dbReference type="Proteomes" id="UP000270216"/>
    </source>
</evidence>